<evidence type="ECO:0000313" key="4">
    <source>
        <dbReference type="Proteomes" id="UP001200334"/>
    </source>
</evidence>
<protein>
    <submittedName>
        <fullName evidence="2">Histidine phosphatase family protein</fullName>
    </submittedName>
</protein>
<dbReference type="Gene3D" id="3.40.50.1240">
    <property type="entry name" value="Phosphoglycerate mutase-like"/>
    <property type="match status" value="1"/>
</dbReference>
<dbReference type="InterPro" id="IPR029033">
    <property type="entry name" value="His_PPase_superfam"/>
</dbReference>
<sequence>MEKILYLMRHGQTLFNLEHKIQGWCDSPLTELGINQAKIAGRYFTDNKLKLDHCYSSTSERACDTLELVTGGKLPYTRLKGIKEWNFGCFEAMDDFLNPPLPYDDFFVKYGGESQDGVSERMAKTLSQVMEQEDHHFVLAVSHGGAMACFLRYYKQPLPHGIKNCTILRLKYEDGQFTLLDYFEPDFSELEK</sequence>
<dbReference type="SMART" id="SM00855">
    <property type="entry name" value="PGAM"/>
    <property type="match status" value="1"/>
</dbReference>
<dbReference type="CDD" id="cd07067">
    <property type="entry name" value="HP_PGM_like"/>
    <property type="match status" value="1"/>
</dbReference>
<dbReference type="Proteomes" id="UP001200334">
    <property type="component" value="Unassembled WGS sequence"/>
</dbReference>
<dbReference type="PROSITE" id="PS00175">
    <property type="entry name" value="PG_MUTASE"/>
    <property type="match status" value="1"/>
</dbReference>
<dbReference type="PANTHER" id="PTHR48100:SF5">
    <property type="entry name" value="HISTIDINE PHOSPHATASE FAMILY PROTEIN"/>
    <property type="match status" value="1"/>
</dbReference>
<evidence type="ECO:0000313" key="3">
    <source>
        <dbReference type="EMBL" id="MCD5562714.1"/>
    </source>
</evidence>
<feature type="binding site" evidence="1">
    <location>
        <begin position="9"/>
        <end position="16"/>
    </location>
    <ligand>
        <name>substrate</name>
    </ligand>
</feature>
<accession>A0A061CHW5</accession>
<gene>
    <name evidence="2" type="ORF">DQL93_05915</name>
    <name evidence="3" type="ORF">LOB85_00790</name>
</gene>
<proteinExistence type="predicted"/>
<dbReference type="GO" id="GO:0005737">
    <property type="term" value="C:cytoplasm"/>
    <property type="evidence" value="ECO:0007669"/>
    <property type="project" value="TreeGrafter"/>
</dbReference>
<dbReference type="EMBL" id="JAJNUY010000002">
    <property type="protein sequence ID" value="MCD5562714.1"/>
    <property type="molecule type" value="Genomic_DNA"/>
</dbReference>
<reference evidence="2" key="1">
    <citation type="submission" date="2018-07" db="EMBL/GenBank/DDBJ databases">
        <authorList>
            <person name="Somerville V."/>
        </authorList>
    </citation>
    <scope>NUCLEOTIDE SEQUENCE</scope>
    <source>
        <strain evidence="2">NWC_2_2</strain>
    </source>
</reference>
<dbReference type="InterPro" id="IPR001345">
    <property type="entry name" value="PG/BPGM_mutase_AS"/>
</dbReference>
<name>A0A061CHW5_LACDL</name>
<evidence type="ECO:0000313" key="2">
    <source>
        <dbReference type="EMBL" id="AZA16113.1"/>
    </source>
</evidence>
<dbReference type="RefSeq" id="WP_003615140.1">
    <property type="nucleotide sequence ID" value="NZ_BJLK01000011.1"/>
</dbReference>
<dbReference type="PANTHER" id="PTHR48100">
    <property type="entry name" value="BROAD-SPECIFICITY PHOSPHATASE YOR283W-RELATED"/>
    <property type="match status" value="1"/>
</dbReference>
<dbReference type="AlphaFoldDB" id="A0A061CHW5"/>
<dbReference type="SUPFAM" id="SSF53254">
    <property type="entry name" value="Phosphoglycerate mutase-like"/>
    <property type="match status" value="1"/>
</dbReference>
<dbReference type="GO" id="GO:0016791">
    <property type="term" value="F:phosphatase activity"/>
    <property type="evidence" value="ECO:0007669"/>
    <property type="project" value="TreeGrafter"/>
</dbReference>
<feature type="binding site" evidence="1">
    <location>
        <position position="61"/>
    </location>
    <ligand>
        <name>substrate</name>
    </ligand>
</feature>
<dbReference type="Pfam" id="PF00300">
    <property type="entry name" value="His_Phos_1"/>
    <property type="match status" value="1"/>
</dbReference>
<dbReference type="EMBL" id="CP031023">
    <property type="protein sequence ID" value="AZA16113.1"/>
    <property type="molecule type" value="Genomic_DNA"/>
</dbReference>
<dbReference type="InterPro" id="IPR013078">
    <property type="entry name" value="His_Pase_superF_clade-1"/>
</dbReference>
<organism evidence="2">
    <name type="scientific">Lactobacillus delbrueckii subsp. lactis</name>
    <dbReference type="NCBI Taxonomy" id="29397"/>
    <lineage>
        <taxon>Bacteria</taxon>
        <taxon>Bacillati</taxon>
        <taxon>Bacillota</taxon>
        <taxon>Bacilli</taxon>
        <taxon>Lactobacillales</taxon>
        <taxon>Lactobacillaceae</taxon>
        <taxon>Lactobacillus</taxon>
    </lineage>
</organism>
<evidence type="ECO:0000256" key="1">
    <source>
        <dbReference type="PIRSR" id="PIRSR613078-2"/>
    </source>
</evidence>
<dbReference type="InterPro" id="IPR050275">
    <property type="entry name" value="PGM_Phosphatase"/>
</dbReference>
<reference evidence="3 4" key="2">
    <citation type="submission" date="2021-12" db="EMBL/GenBank/DDBJ databases">
        <title>Antimicrobial susceptibility of Lactobacillus delbrueckii subsp. lactis obtained from milk products and other habitats.</title>
        <authorList>
            <person name="Shani N."/>
        </authorList>
    </citation>
    <scope>NUCLEOTIDE SEQUENCE [LARGE SCALE GENOMIC DNA]</scope>
    <source>
        <strain evidence="3 4">FAM 21755</strain>
    </source>
</reference>